<evidence type="ECO:0008006" key="4">
    <source>
        <dbReference type="Google" id="ProtNLM"/>
    </source>
</evidence>
<proteinExistence type="predicted"/>
<comment type="caution">
    <text evidence="2">The sequence shown here is derived from an EMBL/GenBank/DDBJ whole genome shotgun (WGS) entry which is preliminary data.</text>
</comment>
<dbReference type="OrthoDB" id="3678781at2"/>
<name>A0A229SZB6_9PSEU</name>
<keyword evidence="3" id="KW-1185">Reference proteome</keyword>
<organism evidence="2 3">
    <name type="scientific">Amycolatopsis vastitatis</name>
    <dbReference type="NCBI Taxonomy" id="1905142"/>
    <lineage>
        <taxon>Bacteria</taxon>
        <taxon>Bacillati</taxon>
        <taxon>Actinomycetota</taxon>
        <taxon>Actinomycetes</taxon>
        <taxon>Pseudonocardiales</taxon>
        <taxon>Pseudonocardiaceae</taxon>
        <taxon>Amycolatopsis</taxon>
    </lineage>
</organism>
<gene>
    <name evidence="2" type="ORF">CF165_27135</name>
</gene>
<evidence type="ECO:0000256" key="1">
    <source>
        <dbReference type="SAM" id="SignalP"/>
    </source>
</evidence>
<feature type="signal peptide" evidence="1">
    <location>
        <begin position="1"/>
        <end position="29"/>
    </location>
</feature>
<accession>A0A229SZB6</accession>
<dbReference type="InterPro" id="IPR028994">
    <property type="entry name" value="Integrin_alpha_N"/>
</dbReference>
<sequence>MNRKGIVRKATLTAFAVALGFAGTAPALAASAGTPIHTTADLNGDGTPEDVVSWQAGRGDQVVSAIVNGRRTSIHLPADGRVGILPPRVADLNGDGRAELLVATSFGADTTTFSVLHFDGRKLSRVVGADHRPFSVAEGGGTAAHLGYMCMAPGGDRLFVTVVSSADDVALPADEITYTGTRTIYALRDGALRVLEEDAFAGRPTSDTITMVYAPSCV</sequence>
<evidence type="ECO:0000313" key="3">
    <source>
        <dbReference type="Proteomes" id="UP000215199"/>
    </source>
</evidence>
<keyword evidence="1" id="KW-0732">Signal</keyword>
<evidence type="ECO:0000313" key="2">
    <source>
        <dbReference type="EMBL" id="OXM64031.1"/>
    </source>
</evidence>
<feature type="chain" id="PRO_5012669289" description="VCBS repeat-containing protein" evidence="1">
    <location>
        <begin position="30"/>
        <end position="218"/>
    </location>
</feature>
<dbReference type="Proteomes" id="UP000215199">
    <property type="component" value="Unassembled WGS sequence"/>
</dbReference>
<dbReference type="AlphaFoldDB" id="A0A229SZB6"/>
<protein>
    <recommendedName>
        <fullName evidence="4">VCBS repeat-containing protein</fullName>
    </recommendedName>
</protein>
<dbReference type="RefSeq" id="WP_093950400.1">
    <property type="nucleotide sequence ID" value="NZ_NMUL01000030.1"/>
</dbReference>
<dbReference type="SUPFAM" id="SSF69318">
    <property type="entry name" value="Integrin alpha N-terminal domain"/>
    <property type="match status" value="1"/>
</dbReference>
<reference evidence="3" key="1">
    <citation type="submission" date="2017-07" db="EMBL/GenBank/DDBJ databases">
        <title>Comparative genome mining reveals phylogenetic distribution patterns of secondary metabolites in Amycolatopsis.</title>
        <authorList>
            <person name="Adamek M."/>
            <person name="Alanjary M."/>
            <person name="Sales-Ortells H."/>
            <person name="Goodfellow M."/>
            <person name="Bull A.T."/>
            <person name="Kalinowski J."/>
            <person name="Ziemert N."/>
        </authorList>
    </citation>
    <scope>NUCLEOTIDE SEQUENCE [LARGE SCALE GENOMIC DNA]</scope>
    <source>
        <strain evidence="3">H5</strain>
    </source>
</reference>
<dbReference type="EMBL" id="NMUL01000030">
    <property type="protein sequence ID" value="OXM64031.1"/>
    <property type="molecule type" value="Genomic_DNA"/>
</dbReference>